<dbReference type="RefSeq" id="WP_070947510.1">
    <property type="nucleotide sequence ID" value="NZ_MLIQ01000014.1"/>
</dbReference>
<comment type="caution">
    <text evidence="2">The sequence shown here is derived from an EMBL/GenBank/DDBJ whole genome shotgun (WGS) entry which is preliminary data.</text>
</comment>
<reference evidence="2 3" key="1">
    <citation type="submission" date="2016-10" db="EMBL/GenBank/DDBJ databases">
        <title>Evaluation of Human, Veterinary and Environmental Mycobacterium chelonae Isolates by Core Genome Phylogenomic Analysis, Targeted Gene Comparison, and Anti-microbial Susceptibility Patterns: A Tale of Mistaken Identities.</title>
        <authorList>
            <person name="Fogelson S.B."/>
            <person name="Camus A.C."/>
            <person name="Lorenz W."/>
            <person name="Vasireddy R."/>
            <person name="Vasireddy S."/>
            <person name="Smith T."/>
            <person name="Brown-Elliott B.A."/>
            <person name="Wallace R.J.Jr."/>
            <person name="Hasan N.A."/>
            <person name="Reischl U."/>
            <person name="Sanchez S."/>
        </authorList>
    </citation>
    <scope>NUCLEOTIDE SEQUENCE [LARGE SCALE GENOMIC DNA]</scope>
    <source>
        <strain evidence="2 3">15515</strain>
    </source>
</reference>
<feature type="region of interest" description="Disordered" evidence="1">
    <location>
        <begin position="1"/>
        <end position="39"/>
    </location>
</feature>
<dbReference type="Proteomes" id="UP000180043">
    <property type="component" value="Unassembled WGS sequence"/>
</dbReference>
<proteinExistence type="predicted"/>
<accession>A0A1S1LPA5</accession>
<evidence type="ECO:0000313" key="3">
    <source>
        <dbReference type="Proteomes" id="UP000180043"/>
    </source>
</evidence>
<name>A0A1S1LPA5_MYCCH</name>
<organism evidence="2 3">
    <name type="scientific">Mycobacteroides chelonae</name>
    <name type="common">Mycobacterium chelonae</name>
    <dbReference type="NCBI Taxonomy" id="1774"/>
    <lineage>
        <taxon>Bacteria</taxon>
        <taxon>Bacillati</taxon>
        <taxon>Actinomycetota</taxon>
        <taxon>Actinomycetes</taxon>
        <taxon>Mycobacteriales</taxon>
        <taxon>Mycobacteriaceae</taxon>
        <taxon>Mycobacteroides</taxon>
    </lineage>
</organism>
<dbReference type="EMBL" id="MLIQ01000014">
    <property type="protein sequence ID" value="OHU57135.1"/>
    <property type="molecule type" value="Genomic_DNA"/>
</dbReference>
<evidence type="ECO:0000256" key="1">
    <source>
        <dbReference type="SAM" id="MobiDB-lite"/>
    </source>
</evidence>
<sequence length="101" mass="11303">MPTEQSPRGRGRKTQTERQAYTRRRAQRTASEATSHRSRWTIDDARTALDVTMSVPEIALRLGRTASAVEGLRAKWRSGALPSALADQLPPYRPDAEARND</sequence>
<gene>
    <name evidence="2" type="ORF">BKG82_12620</name>
</gene>
<dbReference type="AlphaFoldDB" id="A0A1S1LPA5"/>
<evidence type="ECO:0000313" key="2">
    <source>
        <dbReference type="EMBL" id="OHU57135.1"/>
    </source>
</evidence>
<feature type="region of interest" description="Disordered" evidence="1">
    <location>
        <begin position="80"/>
        <end position="101"/>
    </location>
</feature>
<protein>
    <submittedName>
        <fullName evidence="2">Uncharacterized protein</fullName>
    </submittedName>
</protein>